<dbReference type="Gene3D" id="3.90.320.10">
    <property type="match status" value="1"/>
</dbReference>
<dbReference type="InterPro" id="IPR011604">
    <property type="entry name" value="PDDEXK-like_dom_sf"/>
</dbReference>
<feature type="domain" description="Putative exodeoxyribonuclease 8 PDDEXK-like" evidence="1">
    <location>
        <begin position="258"/>
        <end position="406"/>
    </location>
</feature>
<evidence type="ECO:0000313" key="2">
    <source>
        <dbReference type="EMBL" id="AOE44323.1"/>
    </source>
</evidence>
<dbReference type="KEGG" id="vg:29068949"/>
<dbReference type="GO" id="GO:0004527">
    <property type="term" value="F:exonuclease activity"/>
    <property type="evidence" value="ECO:0007669"/>
    <property type="project" value="UniProtKB-KW"/>
</dbReference>
<dbReference type="OrthoDB" id="4806at10239"/>
<keyword evidence="2" id="KW-0269">Exonuclease</keyword>
<name>A0A1B3AZZ2_9CAUD</name>
<dbReference type="Pfam" id="PF12684">
    <property type="entry name" value="DUF3799"/>
    <property type="match status" value="1"/>
</dbReference>
<dbReference type="InterPro" id="IPR024432">
    <property type="entry name" value="Put_RecE_PDDEXK-like_dom"/>
</dbReference>
<sequence>MSATSTVEKLAEAVVELARDMPGHRPIRSAFWDDTTAWHVDGAPNSLLAYGVEAVDKIASKIPADAFTAYAVNVGMASENLPRWGVKLTEPWAKWFDAIVMKEHGGATWGEAVASAGPIPTEVPAPVAPTTEVVPVESVTPTAAVEVIDDVIDDVIDAEVVEEVPEADGIYTDVPEDVYHGDPGSISSSQARTILKPGGPALMRYAPRKEKREWDYGHVAHELILGKGSGIEVVDAPDWRTKAAKEKAAEARAAGRVPILREKFEQAERLRDAVLSHPDASVVFETGVPEQSIYAHDPETGVRLRCRPDWHTGFAFSDLKTTKDAANFEKSVREYGYHQQEAFYRDVAELAGIEIGPFVFVAVEKEPPYLTAVVELSAEDVDLGRRLNRAAIDLYAHCQRTNTWPGLPPGVRTITLPPWAYTDAEKAIDRVHNMIGELSA</sequence>
<protein>
    <submittedName>
        <fullName evidence="2">Exonuclease</fullName>
    </submittedName>
</protein>
<dbReference type="RefSeq" id="YP_009292434.1">
    <property type="nucleotide sequence ID" value="NC_031122.1"/>
</dbReference>
<gene>
    <name evidence="2" type="primary">43</name>
    <name evidence="2" type="ORF">SEA_EYRE_43</name>
</gene>
<reference evidence="3" key="1">
    <citation type="submission" date="2016-07" db="EMBL/GenBank/DDBJ databases">
        <authorList>
            <person name="Florea S."/>
            <person name="Webb J.S."/>
            <person name="Jaromczyk J."/>
            <person name="Schardl C.L."/>
        </authorList>
    </citation>
    <scope>NUCLEOTIDE SEQUENCE [LARGE SCALE GENOMIC DNA]</scope>
</reference>
<proteinExistence type="predicted"/>
<accession>A0A1B3AZZ2</accession>
<evidence type="ECO:0000313" key="3">
    <source>
        <dbReference type="Proteomes" id="UP000201149"/>
    </source>
</evidence>
<keyword evidence="3" id="KW-1185">Reference proteome</keyword>
<keyword evidence="2" id="KW-0378">Hydrolase</keyword>
<dbReference type="Proteomes" id="UP000201149">
    <property type="component" value="Segment"/>
</dbReference>
<keyword evidence="2" id="KW-0540">Nuclease</keyword>
<dbReference type="EMBL" id="KX557277">
    <property type="protein sequence ID" value="AOE44323.1"/>
    <property type="molecule type" value="Genomic_DNA"/>
</dbReference>
<organism evidence="2 3">
    <name type="scientific">Gordonia phage Eyre</name>
    <dbReference type="NCBI Taxonomy" id="1887646"/>
    <lineage>
        <taxon>Viruses</taxon>
        <taxon>Duplodnaviria</taxon>
        <taxon>Heunggongvirae</taxon>
        <taxon>Uroviricota</taxon>
        <taxon>Caudoviricetes</taxon>
        <taxon>Eyrevirus</taxon>
        <taxon>Eyrevirus eyre</taxon>
    </lineage>
</organism>
<evidence type="ECO:0000259" key="1">
    <source>
        <dbReference type="Pfam" id="PF12684"/>
    </source>
</evidence>
<dbReference type="GeneID" id="29068949"/>